<gene>
    <name evidence="6" type="ORF">G3I66_14855</name>
</gene>
<name>A0A6G3TDR1_9ACTN</name>
<comment type="similarity">
    <text evidence="2">Belongs to the transposase mutator family.</text>
</comment>
<dbReference type="GO" id="GO:0004803">
    <property type="term" value="F:transposase activity"/>
    <property type="evidence" value="ECO:0007669"/>
    <property type="project" value="InterPro"/>
</dbReference>
<evidence type="ECO:0000256" key="2">
    <source>
        <dbReference type="ARBA" id="ARBA00010961"/>
    </source>
</evidence>
<protein>
    <submittedName>
        <fullName evidence="6">Uncharacterized protein</fullName>
    </submittedName>
</protein>
<dbReference type="Pfam" id="PF00872">
    <property type="entry name" value="Transposase_mut"/>
    <property type="match status" value="1"/>
</dbReference>
<sequence length="124" mass="13046">MDDGLLAELVARAQAGGVKLTGEGGLENYRYGHRPKMVITWSGPVKIAVPRDRVGLFEPQLVKAAAAVGRGGRDGPVAVGEGAAAWGDLRASGRDLRRGDLQVDDLHAEASGGTASYRHRPPSY</sequence>
<dbReference type="InterPro" id="IPR001207">
    <property type="entry name" value="Transposase_mutator"/>
</dbReference>
<evidence type="ECO:0000256" key="3">
    <source>
        <dbReference type="ARBA" id="ARBA00022578"/>
    </source>
</evidence>
<dbReference type="GO" id="GO:0006313">
    <property type="term" value="P:DNA transposition"/>
    <property type="evidence" value="ECO:0007669"/>
    <property type="project" value="InterPro"/>
</dbReference>
<evidence type="ECO:0000256" key="1">
    <source>
        <dbReference type="ARBA" id="ARBA00002190"/>
    </source>
</evidence>
<evidence type="ECO:0000313" key="7">
    <source>
        <dbReference type="Proteomes" id="UP000475666"/>
    </source>
</evidence>
<dbReference type="EMBL" id="JAAGMQ010000418">
    <property type="protein sequence ID" value="NEC34448.1"/>
    <property type="molecule type" value="Genomic_DNA"/>
</dbReference>
<evidence type="ECO:0000256" key="5">
    <source>
        <dbReference type="ARBA" id="ARBA00023172"/>
    </source>
</evidence>
<dbReference type="Proteomes" id="UP000475666">
    <property type="component" value="Unassembled WGS sequence"/>
</dbReference>
<evidence type="ECO:0000256" key="4">
    <source>
        <dbReference type="ARBA" id="ARBA00023125"/>
    </source>
</evidence>
<keyword evidence="4" id="KW-0238">DNA-binding</keyword>
<accession>A0A6G3TDR1</accession>
<dbReference type="AlphaFoldDB" id="A0A6G3TDR1"/>
<proteinExistence type="inferred from homology"/>
<dbReference type="GO" id="GO:0003677">
    <property type="term" value="F:DNA binding"/>
    <property type="evidence" value="ECO:0007669"/>
    <property type="project" value="UniProtKB-KW"/>
</dbReference>
<keyword evidence="5" id="KW-0233">DNA recombination</keyword>
<comment type="function">
    <text evidence="1">Required for the transposition of the insertion element.</text>
</comment>
<keyword evidence="3" id="KW-0815">Transposition</keyword>
<evidence type="ECO:0000313" key="6">
    <source>
        <dbReference type="EMBL" id="NEC34448.1"/>
    </source>
</evidence>
<organism evidence="6 7">
    <name type="scientific">Streptomyces rubrogriseus</name>
    <dbReference type="NCBI Taxonomy" id="194673"/>
    <lineage>
        <taxon>Bacteria</taxon>
        <taxon>Bacillati</taxon>
        <taxon>Actinomycetota</taxon>
        <taxon>Actinomycetes</taxon>
        <taxon>Kitasatosporales</taxon>
        <taxon>Streptomycetaceae</taxon>
        <taxon>Streptomyces</taxon>
        <taxon>Streptomyces violaceoruber group</taxon>
    </lineage>
</organism>
<reference evidence="6 7" key="1">
    <citation type="submission" date="2020-01" db="EMBL/GenBank/DDBJ databases">
        <title>Insect and environment-associated Actinomycetes.</title>
        <authorList>
            <person name="Currrie C."/>
            <person name="Chevrette M."/>
            <person name="Carlson C."/>
            <person name="Stubbendieck R."/>
            <person name="Wendt-Pienkowski E."/>
        </authorList>
    </citation>
    <scope>NUCLEOTIDE SEQUENCE [LARGE SCALE GENOMIC DNA]</scope>
    <source>
        <strain evidence="6 7">SID7739</strain>
    </source>
</reference>
<comment type="caution">
    <text evidence="6">The sequence shown here is derived from an EMBL/GenBank/DDBJ whole genome shotgun (WGS) entry which is preliminary data.</text>
</comment>